<dbReference type="InterPro" id="IPR037066">
    <property type="entry name" value="Plug_dom_sf"/>
</dbReference>
<evidence type="ECO:0000256" key="11">
    <source>
        <dbReference type="PROSITE-ProRule" id="PRU01360"/>
    </source>
</evidence>
<dbReference type="EMBL" id="VTWH01000006">
    <property type="protein sequence ID" value="KAA0968136.1"/>
    <property type="molecule type" value="Genomic_DNA"/>
</dbReference>
<evidence type="ECO:0000256" key="4">
    <source>
        <dbReference type="ARBA" id="ARBA00022452"/>
    </source>
</evidence>
<dbReference type="InterPro" id="IPR012910">
    <property type="entry name" value="Plug_dom"/>
</dbReference>
<keyword evidence="4 11" id="KW-1134">Transmembrane beta strand</keyword>
<dbReference type="NCBIfam" id="TIGR01785">
    <property type="entry name" value="TonB-hemin"/>
    <property type="match status" value="1"/>
</dbReference>
<dbReference type="InterPro" id="IPR011276">
    <property type="entry name" value="TonB_haem/Hb_rcpt"/>
</dbReference>
<dbReference type="OrthoDB" id="9796221at2"/>
<dbReference type="NCBIfam" id="TIGR01786">
    <property type="entry name" value="TonB-hemlactrns"/>
    <property type="match status" value="1"/>
</dbReference>
<evidence type="ECO:0000256" key="5">
    <source>
        <dbReference type="ARBA" id="ARBA00022692"/>
    </source>
</evidence>
<evidence type="ECO:0000259" key="16">
    <source>
        <dbReference type="Pfam" id="PF07715"/>
    </source>
</evidence>
<keyword evidence="9 17" id="KW-0675">Receptor</keyword>
<dbReference type="PROSITE" id="PS52016">
    <property type="entry name" value="TONB_DEPENDENT_REC_3"/>
    <property type="match status" value="1"/>
</dbReference>
<feature type="short sequence motif" description="TonB C-terminal box" evidence="12">
    <location>
        <begin position="752"/>
        <end position="769"/>
    </location>
</feature>
<evidence type="ECO:0000256" key="8">
    <source>
        <dbReference type="ARBA" id="ARBA00023136"/>
    </source>
</evidence>
<dbReference type="Gene3D" id="2.40.170.20">
    <property type="entry name" value="TonB-dependent receptor, beta-barrel domain"/>
    <property type="match status" value="1"/>
</dbReference>
<reference evidence="17 18" key="1">
    <citation type="submission" date="2019-08" db="EMBL/GenBank/DDBJ databases">
        <title>Aureimonas fodiniaquatilis sp. nov., isolated from a coal mine wastewater.</title>
        <authorList>
            <person name="Kim W."/>
        </authorList>
    </citation>
    <scope>NUCLEOTIDE SEQUENCE [LARGE SCALE GENOMIC DNA]</scope>
    <source>
        <strain evidence="17 18">CAU 1482</strain>
    </source>
</reference>
<keyword evidence="7 13" id="KW-0798">TonB box</keyword>
<dbReference type="CDD" id="cd01347">
    <property type="entry name" value="ligand_gated_channel"/>
    <property type="match status" value="1"/>
</dbReference>
<dbReference type="RefSeq" id="WP_149301654.1">
    <property type="nucleotide sequence ID" value="NZ_VTWH01000006.1"/>
</dbReference>
<evidence type="ECO:0000256" key="1">
    <source>
        <dbReference type="ARBA" id="ARBA00004571"/>
    </source>
</evidence>
<keyword evidence="5 11" id="KW-0812">Transmembrane</keyword>
<dbReference type="PROSITE" id="PS01156">
    <property type="entry name" value="TONB_DEPENDENT_REC_2"/>
    <property type="match status" value="1"/>
</dbReference>
<evidence type="ECO:0000256" key="10">
    <source>
        <dbReference type="ARBA" id="ARBA00023237"/>
    </source>
</evidence>
<evidence type="ECO:0000313" key="17">
    <source>
        <dbReference type="EMBL" id="KAA0968136.1"/>
    </source>
</evidence>
<evidence type="ECO:0000256" key="12">
    <source>
        <dbReference type="PROSITE-ProRule" id="PRU10144"/>
    </source>
</evidence>
<feature type="chain" id="PRO_5022791186" evidence="14">
    <location>
        <begin position="38"/>
        <end position="769"/>
    </location>
</feature>
<evidence type="ECO:0000256" key="7">
    <source>
        <dbReference type="ARBA" id="ARBA00023077"/>
    </source>
</evidence>
<dbReference type="PANTHER" id="PTHR30069:SF29">
    <property type="entry name" value="HEMOGLOBIN AND HEMOGLOBIN-HAPTOGLOBIN-BINDING PROTEIN 1-RELATED"/>
    <property type="match status" value="1"/>
</dbReference>
<evidence type="ECO:0000256" key="3">
    <source>
        <dbReference type="ARBA" id="ARBA00022448"/>
    </source>
</evidence>
<feature type="domain" description="TonB-dependent receptor-like beta-barrel" evidence="15">
    <location>
        <begin position="288"/>
        <end position="723"/>
    </location>
</feature>
<evidence type="ECO:0000256" key="14">
    <source>
        <dbReference type="SAM" id="SignalP"/>
    </source>
</evidence>
<sequence length="769" mass="84872">MNMQIEPATRSPERRFASRLMMSTCLLALVASGAAGAQENSGTENVQLNEVVVLSTRGEKRLLDVPQTISVIGRAEMDERNVRDIQDLVRYEPGVSVNRTTSITNPWGQLAGFTIRGMSGNRILMTVDGTRVQEQITDGSRDFFDMSNFKRVEIVRGPNSVLWGSDALGGAVMFQTRDPSDLLIGSDKPWALELKGGYDSFDRSFREQATGAYNFGDVSILLSYGRRDSKEARLSNARADGGIWGCSRIDIGCDSLFPADTGVDNGLAKVVWTPNGEHTVKLTGEWFERNTSVDQLYDMSASVTGIPTISSYVSEAYPRDLEMSRKRVALQHEWLVGASWLDSVNWSLSYSPQSRQTDSTQTRLYSNRTQIVNQYRDYSEDFYEADLQLQSSFALGTTQHTLTYGFDGGHTKGDYQGINNTFNSLTGATTTAINQGFSFPRVTTDRADIYLQDDVALFDGRLTVTPGVRLAHYAIDPTGDDSYPGLPGFEPEKQSNTELLTSVGAIYHLTDIYSAYASFGQGFKMPTSQQLFQSSTDLFTGSAIVPNPTLKPESVDAYEAGIRGYYGNAYFSAGVFYSRYKNFIRSFQPTTVTDPSGNVFVAYTFDNVEDVELYGLELAGEVEVTDYTRLQASLSWSRGNQRVASDAAKTFFDAAVPITAIVGVTHQLPDYNLQFEVFGTFAAGKTDASNDALFLPSSYAFFDAYAKWTPRDNFELTLGVENILDKRYFPNTLQGYNKTPASTAVANVNPLELQTGPGRVFKVGATVKF</sequence>
<evidence type="ECO:0000256" key="6">
    <source>
        <dbReference type="ARBA" id="ARBA00022729"/>
    </source>
</evidence>
<dbReference type="GO" id="GO:0015344">
    <property type="term" value="F:siderophore uptake transmembrane transporter activity"/>
    <property type="evidence" value="ECO:0007669"/>
    <property type="project" value="TreeGrafter"/>
</dbReference>
<organism evidence="17 18">
    <name type="scientific">Aureimonas fodinaquatilis</name>
    <dbReference type="NCBI Taxonomy" id="2565783"/>
    <lineage>
        <taxon>Bacteria</taxon>
        <taxon>Pseudomonadati</taxon>
        <taxon>Pseudomonadota</taxon>
        <taxon>Alphaproteobacteria</taxon>
        <taxon>Hyphomicrobiales</taxon>
        <taxon>Aurantimonadaceae</taxon>
        <taxon>Aureimonas</taxon>
    </lineage>
</organism>
<dbReference type="Pfam" id="PF07715">
    <property type="entry name" value="Plug"/>
    <property type="match status" value="1"/>
</dbReference>
<keyword evidence="8 11" id="KW-0472">Membrane</keyword>
<keyword evidence="10 11" id="KW-0998">Cell outer membrane</keyword>
<evidence type="ECO:0000256" key="2">
    <source>
        <dbReference type="ARBA" id="ARBA00009810"/>
    </source>
</evidence>
<comment type="similarity">
    <text evidence="2 11 13">Belongs to the TonB-dependent receptor family.</text>
</comment>
<evidence type="ECO:0000313" key="18">
    <source>
        <dbReference type="Proteomes" id="UP000324738"/>
    </source>
</evidence>
<evidence type="ECO:0000256" key="13">
    <source>
        <dbReference type="RuleBase" id="RU003357"/>
    </source>
</evidence>
<dbReference type="InterPro" id="IPR036942">
    <property type="entry name" value="Beta-barrel_TonB_sf"/>
</dbReference>
<dbReference type="InterPro" id="IPR010917">
    <property type="entry name" value="TonB_rcpt_CS"/>
</dbReference>
<keyword evidence="3 11" id="KW-0813">Transport</keyword>
<dbReference type="PANTHER" id="PTHR30069">
    <property type="entry name" value="TONB-DEPENDENT OUTER MEMBRANE RECEPTOR"/>
    <property type="match status" value="1"/>
</dbReference>
<dbReference type="InterPro" id="IPR010949">
    <property type="entry name" value="TonB_Hb/transfer/lactofer_rcpt"/>
</dbReference>
<dbReference type="InterPro" id="IPR000531">
    <property type="entry name" value="Beta-barrel_TonB"/>
</dbReference>
<feature type="signal peptide" evidence="14">
    <location>
        <begin position="1"/>
        <end position="37"/>
    </location>
</feature>
<keyword evidence="6 14" id="KW-0732">Signal</keyword>
<dbReference type="GO" id="GO:0044718">
    <property type="term" value="P:siderophore transmembrane transport"/>
    <property type="evidence" value="ECO:0007669"/>
    <property type="project" value="TreeGrafter"/>
</dbReference>
<evidence type="ECO:0000256" key="9">
    <source>
        <dbReference type="ARBA" id="ARBA00023170"/>
    </source>
</evidence>
<dbReference type="Gene3D" id="2.170.130.10">
    <property type="entry name" value="TonB-dependent receptor, plug domain"/>
    <property type="match status" value="1"/>
</dbReference>
<dbReference type="Pfam" id="PF00593">
    <property type="entry name" value="TonB_dep_Rec_b-barrel"/>
    <property type="match status" value="1"/>
</dbReference>
<gene>
    <name evidence="17" type="ORF">FPY71_17555</name>
</gene>
<proteinExistence type="inferred from homology"/>
<feature type="domain" description="TonB-dependent receptor plug" evidence="16">
    <location>
        <begin position="62"/>
        <end position="171"/>
    </location>
</feature>
<protein>
    <submittedName>
        <fullName evidence="17">TonB-dependent hemoglobin/transferrin/lactoferrin family receptor</fullName>
    </submittedName>
</protein>
<dbReference type="Proteomes" id="UP000324738">
    <property type="component" value="Unassembled WGS sequence"/>
</dbReference>
<name>A0A5B0DNW3_9HYPH</name>
<dbReference type="GO" id="GO:0009279">
    <property type="term" value="C:cell outer membrane"/>
    <property type="evidence" value="ECO:0007669"/>
    <property type="project" value="UniProtKB-SubCell"/>
</dbReference>
<dbReference type="SUPFAM" id="SSF56935">
    <property type="entry name" value="Porins"/>
    <property type="match status" value="1"/>
</dbReference>
<comment type="subcellular location">
    <subcellularLocation>
        <location evidence="1 11">Cell outer membrane</location>
        <topology evidence="1 11">Multi-pass membrane protein</topology>
    </subcellularLocation>
</comment>
<dbReference type="InterPro" id="IPR039426">
    <property type="entry name" value="TonB-dep_rcpt-like"/>
</dbReference>
<accession>A0A5B0DNW3</accession>
<dbReference type="AlphaFoldDB" id="A0A5B0DNW3"/>
<dbReference type="GO" id="GO:0015232">
    <property type="term" value="F:heme transmembrane transporter activity"/>
    <property type="evidence" value="ECO:0007669"/>
    <property type="project" value="InterPro"/>
</dbReference>
<comment type="caution">
    <text evidence="17">The sequence shown here is derived from an EMBL/GenBank/DDBJ whole genome shotgun (WGS) entry which is preliminary data.</text>
</comment>
<evidence type="ECO:0000259" key="15">
    <source>
        <dbReference type="Pfam" id="PF00593"/>
    </source>
</evidence>
<keyword evidence="18" id="KW-1185">Reference proteome</keyword>